<dbReference type="Proteomes" id="UP000175691">
    <property type="component" value="Unassembled WGS sequence"/>
</dbReference>
<dbReference type="GO" id="GO:0005506">
    <property type="term" value="F:iron ion binding"/>
    <property type="evidence" value="ECO:0007669"/>
    <property type="project" value="UniProtKB-ARBA"/>
</dbReference>
<name>A0A1E7Z9X1_9ALTE</name>
<sequence>MNDEQLGRCGDDYIVSSEEKLAYEKNGYITLRNVLTDAEIEGIERDFEYFITGKVPGMGRDFCDMSGPYDRKFEDFALVNAMLPRKYKPDVANNIYEKLSASISRQLIGDDATLDYDQFLAKRPNRPDAKFTLHQDLGYWPTGTPDTITATCSLAVDDANSENGCLYVIPGSHKKGLRVHKPVHGKSSADRDSSHILGVELLDGEALIELPLNRGDITVHNELILHGSGGNRSESSWRRTYITAFRSKACVEYERQIGFTHSHNDKVNWGTHLGALGK</sequence>
<dbReference type="EMBL" id="MDHN01000029">
    <property type="protein sequence ID" value="OFC70328.1"/>
    <property type="molecule type" value="Genomic_DNA"/>
</dbReference>
<dbReference type="GO" id="GO:0016706">
    <property type="term" value="F:2-oxoglutarate-dependent dioxygenase activity"/>
    <property type="evidence" value="ECO:0007669"/>
    <property type="project" value="UniProtKB-ARBA"/>
</dbReference>
<protein>
    <recommendedName>
        <fullName evidence="3">Phytanoyl-CoA dioxygenase</fullName>
    </recommendedName>
</protein>
<keyword evidence="2" id="KW-1185">Reference proteome</keyword>
<dbReference type="STRING" id="1656094.BFC18_14230"/>
<reference evidence="1 2" key="1">
    <citation type="submission" date="2016-08" db="EMBL/GenBank/DDBJ databases">
        <authorList>
            <person name="Seilhamer J.J."/>
        </authorList>
    </citation>
    <scope>NUCLEOTIDE SEQUENCE [LARGE SCALE GENOMIC DNA]</scope>
    <source>
        <strain evidence="1 2">KCTC 42603</strain>
    </source>
</reference>
<proteinExistence type="predicted"/>
<dbReference type="InterPro" id="IPR008775">
    <property type="entry name" value="Phytyl_CoA_dOase-like"/>
</dbReference>
<dbReference type="Pfam" id="PF05721">
    <property type="entry name" value="PhyH"/>
    <property type="match status" value="1"/>
</dbReference>
<evidence type="ECO:0000313" key="2">
    <source>
        <dbReference type="Proteomes" id="UP000175691"/>
    </source>
</evidence>
<evidence type="ECO:0000313" key="1">
    <source>
        <dbReference type="EMBL" id="OFC70328.1"/>
    </source>
</evidence>
<dbReference type="SUPFAM" id="SSF51197">
    <property type="entry name" value="Clavaminate synthase-like"/>
    <property type="match status" value="1"/>
</dbReference>
<organism evidence="1 2">
    <name type="scientific">Alteromonas confluentis</name>
    <dbReference type="NCBI Taxonomy" id="1656094"/>
    <lineage>
        <taxon>Bacteria</taxon>
        <taxon>Pseudomonadati</taxon>
        <taxon>Pseudomonadota</taxon>
        <taxon>Gammaproteobacteria</taxon>
        <taxon>Alteromonadales</taxon>
        <taxon>Alteromonadaceae</taxon>
        <taxon>Alteromonas/Salinimonas group</taxon>
        <taxon>Alteromonas</taxon>
    </lineage>
</organism>
<gene>
    <name evidence="1" type="ORF">BFC18_14230</name>
</gene>
<dbReference type="Gene3D" id="2.60.120.620">
    <property type="entry name" value="q2cbj1_9rhob like domain"/>
    <property type="match status" value="1"/>
</dbReference>
<comment type="caution">
    <text evidence="1">The sequence shown here is derived from an EMBL/GenBank/DDBJ whole genome shotgun (WGS) entry which is preliminary data.</text>
</comment>
<accession>A0A1E7Z9X1</accession>
<dbReference type="AlphaFoldDB" id="A0A1E7Z9X1"/>
<dbReference type="PANTHER" id="PTHR20883">
    <property type="entry name" value="PHYTANOYL-COA DIOXYGENASE DOMAIN CONTAINING 1"/>
    <property type="match status" value="1"/>
</dbReference>
<dbReference type="PANTHER" id="PTHR20883:SF46">
    <property type="entry name" value="PHYTANOYL-COA HYDROXYLASE"/>
    <property type="match status" value="1"/>
</dbReference>
<dbReference type="RefSeq" id="WP_070125971.1">
    <property type="nucleotide sequence ID" value="NZ_MDHN01000029.1"/>
</dbReference>
<evidence type="ECO:0008006" key="3">
    <source>
        <dbReference type="Google" id="ProtNLM"/>
    </source>
</evidence>